<dbReference type="PROSITE" id="PS00293">
    <property type="entry name" value="PCNA_2"/>
    <property type="match status" value="1"/>
</dbReference>
<evidence type="ECO:0000256" key="5">
    <source>
        <dbReference type="SAM" id="MobiDB-lite"/>
    </source>
</evidence>
<dbReference type="GO" id="GO:0003677">
    <property type="term" value="F:DNA binding"/>
    <property type="evidence" value="ECO:0007669"/>
    <property type="project" value="UniProtKB-KW"/>
</dbReference>
<reference evidence="9" key="2">
    <citation type="submission" date="2021-01" db="UniProtKB">
        <authorList>
            <consortium name="EnsemblPlants"/>
        </authorList>
    </citation>
    <scope>IDENTIFICATION</scope>
</reference>
<dbReference type="InterPro" id="IPR000730">
    <property type="entry name" value="Pr_cel_nuc_antig"/>
</dbReference>
<dbReference type="Gene3D" id="3.70.10.10">
    <property type="match status" value="1"/>
</dbReference>
<dbReference type="NCBIfam" id="TIGR00590">
    <property type="entry name" value="pcna"/>
    <property type="match status" value="2"/>
</dbReference>
<keyword evidence="10" id="KW-1185">Reference proteome</keyword>
<dbReference type="EnsemblPlants" id="QL08p062470:mrna">
    <property type="protein sequence ID" value="QL08p062470:mrna"/>
    <property type="gene ID" value="QL08p062470"/>
</dbReference>
<keyword evidence="2 4" id="KW-0238">DNA-binding</keyword>
<evidence type="ECO:0000259" key="8">
    <source>
        <dbReference type="Pfam" id="PF02747"/>
    </source>
</evidence>
<evidence type="ECO:0000256" key="3">
    <source>
        <dbReference type="RuleBase" id="RU000641"/>
    </source>
</evidence>
<keyword evidence="3" id="KW-0539">Nucleus</keyword>
<dbReference type="AlphaFoldDB" id="A0A7N2MG36"/>
<dbReference type="InterPro" id="IPR046938">
    <property type="entry name" value="DNA_clamp_sf"/>
</dbReference>
<dbReference type="CDD" id="cd00577">
    <property type="entry name" value="PCNA"/>
    <property type="match status" value="1"/>
</dbReference>
<comment type="subcellular location">
    <subcellularLocation>
        <location evidence="3">Nucleus</location>
    </subcellularLocation>
</comment>
<evidence type="ECO:0000256" key="1">
    <source>
        <dbReference type="ARBA" id="ARBA00010462"/>
    </source>
</evidence>
<dbReference type="InterPro" id="IPR022659">
    <property type="entry name" value="Pr_cel_nuc_antig_CS"/>
</dbReference>
<keyword evidence="6" id="KW-0812">Transmembrane</keyword>
<dbReference type="HAMAP" id="MF_00317">
    <property type="entry name" value="DNApol_clamp_arch"/>
    <property type="match status" value="1"/>
</dbReference>
<dbReference type="GO" id="GO:0006272">
    <property type="term" value="P:leading strand elongation"/>
    <property type="evidence" value="ECO:0007669"/>
    <property type="project" value="TreeGrafter"/>
</dbReference>
<name>A0A7N2MG36_QUELO</name>
<comment type="function">
    <text evidence="3">This protein is an auxiliary protein of DNA polymerase delta and is involved in the control of eukaryotic DNA replication by increasing the polymerase's processivity during elongation of the leading strand.</text>
</comment>
<comment type="similarity">
    <text evidence="1 4">Belongs to the PCNA family.</text>
</comment>
<keyword evidence="6" id="KW-1133">Transmembrane helix</keyword>
<feature type="transmembrane region" description="Helical" evidence="6">
    <location>
        <begin position="109"/>
        <end position="132"/>
    </location>
</feature>
<organism evidence="9 10">
    <name type="scientific">Quercus lobata</name>
    <name type="common">Valley oak</name>
    <dbReference type="NCBI Taxonomy" id="97700"/>
    <lineage>
        <taxon>Eukaryota</taxon>
        <taxon>Viridiplantae</taxon>
        <taxon>Streptophyta</taxon>
        <taxon>Embryophyta</taxon>
        <taxon>Tracheophyta</taxon>
        <taxon>Spermatophyta</taxon>
        <taxon>Magnoliopsida</taxon>
        <taxon>eudicotyledons</taxon>
        <taxon>Gunneridae</taxon>
        <taxon>Pentapetalae</taxon>
        <taxon>rosids</taxon>
        <taxon>fabids</taxon>
        <taxon>Fagales</taxon>
        <taxon>Fagaceae</taxon>
        <taxon>Quercus</taxon>
    </lineage>
</organism>
<dbReference type="InterPro" id="IPR022649">
    <property type="entry name" value="Pr_cel_nuc_antig_C"/>
</dbReference>
<keyword evidence="6" id="KW-0472">Membrane</keyword>
<dbReference type="GO" id="GO:0043626">
    <property type="term" value="C:PCNA complex"/>
    <property type="evidence" value="ECO:0007669"/>
    <property type="project" value="TreeGrafter"/>
</dbReference>
<evidence type="ECO:0000313" key="9">
    <source>
        <dbReference type="EnsemblPlants" id="QL08p062470:mrna"/>
    </source>
</evidence>
<sequence length="377" mass="41855">MLELRLVQGSLLKKVLESVKDLVNDANFDCSATGFSLQAMDSSHVALVALLLRSEGFEHYRCDRNLSMGMNLNNMAKMLKCAGKDDIVTIKADDGGDTVTFMFESPSGILNFVFMGFGFLLSFCLVAVKMWLPVPVQRMNMGSVCPVAQYESSYSFDKDIEAQDKIADFEMKLMDIDSEHLGIPEAEFQAIVRMPSAEFARICKDLSSIGDTVVISVTKEGVKFSTRGDIGTANIVCRQNTTVDKPDDATIIEMQEPVSLTFALRYMNSFTKATPLSNQVTISLSSELPVVVEYKVAEMGYIRFYLAPKLEEDDIENQAEARPEVNKKPKDEPIVDAKPISEIKPKLEVKAEDENKPQIESTTAVGSKEEIDLMDDE</sequence>
<dbReference type="GO" id="GO:0006298">
    <property type="term" value="P:mismatch repair"/>
    <property type="evidence" value="ECO:0007669"/>
    <property type="project" value="TreeGrafter"/>
</dbReference>
<reference evidence="9 10" key="1">
    <citation type="journal article" date="2016" name="G3 (Bethesda)">
        <title>First Draft Assembly and Annotation of the Genome of a California Endemic Oak Quercus lobata Nee (Fagaceae).</title>
        <authorList>
            <person name="Sork V.L."/>
            <person name="Fitz-Gibbon S.T."/>
            <person name="Puiu D."/>
            <person name="Crepeau M."/>
            <person name="Gugger P.F."/>
            <person name="Sherman R."/>
            <person name="Stevens K."/>
            <person name="Langley C.H."/>
            <person name="Pellegrini M."/>
            <person name="Salzberg S.L."/>
        </authorList>
    </citation>
    <scope>NUCLEOTIDE SEQUENCE [LARGE SCALE GENOMIC DNA]</scope>
    <source>
        <strain evidence="9 10">cv. SW786</strain>
    </source>
</reference>
<dbReference type="InterPro" id="IPR022648">
    <property type="entry name" value="Pr_cel_nuc_antig_N"/>
</dbReference>
<protein>
    <recommendedName>
        <fullName evidence="3">DNA sliding clamp PCNA</fullName>
    </recommendedName>
</protein>
<evidence type="ECO:0000259" key="7">
    <source>
        <dbReference type="Pfam" id="PF00705"/>
    </source>
</evidence>
<dbReference type="PRINTS" id="PR00339">
    <property type="entry name" value="PCNACYCLIN"/>
</dbReference>
<dbReference type="Gramene" id="QL08p062470:mrna">
    <property type="protein sequence ID" value="QL08p062470:mrna"/>
    <property type="gene ID" value="QL08p062470"/>
</dbReference>
<keyword evidence="4" id="KW-0235">DNA replication</keyword>
<dbReference type="GO" id="GO:0030337">
    <property type="term" value="F:DNA polymerase processivity factor activity"/>
    <property type="evidence" value="ECO:0007669"/>
    <property type="project" value="InterPro"/>
</dbReference>
<dbReference type="Pfam" id="PF02747">
    <property type="entry name" value="PCNA_C"/>
    <property type="match status" value="1"/>
</dbReference>
<dbReference type="SUPFAM" id="SSF55979">
    <property type="entry name" value="DNA clamp"/>
    <property type="match status" value="2"/>
</dbReference>
<feature type="region of interest" description="Disordered" evidence="5">
    <location>
        <begin position="318"/>
        <end position="377"/>
    </location>
</feature>
<proteinExistence type="inferred from homology"/>
<dbReference type="Pfam" id="PF00705">
    <property type="entry name" value="PCNA_N"/>
    <property type="match status" value="1"/>
</dbReference>
<dbReference type="OMA" id="GEFACIC"/>
<evidence type="ECO:0000313" key="10">
    <source>
        <dbReference type="Proteomes" id="UP000594261"/>
    </source>
</evidence>
<evidence type="ECO:0000256" key="4">
    <source>
        <dbReference type="RuleBase" id="RU003671"/>
    </source>
</evidence>
<accession>A0A7N2MG36</accession>
<dbReference type="PANTHER" id="PTHR11352:SF12">
    <property type="entry name" value="PROLIFERATING CELL NUCLEAR ANTIGEN"/>
    <property type="match status" value="1"/>
</dbReference>
<dbReference type="InParanoid" id="A0A7N2MG36"/>
<dbReference type="PANTHER" id="PTHR11352">
    <property type="entry name" value="PROLIFERATING CELL NUCLEAR ANTIGEN"/>
    <property type="match status" value="1"/>
</dbReference>
<dbReference type="PROSITE" id="PS01251">
    <property type="entry name" value="PCNA_1"/>
    <property type="match status" value="1"/>
</dbReference>
<feature type="domain" description="Proliferating cell nuclear antigen PCNA N-terminal" evidence="7">
    <location>
        <begin position="1"/>
        <end position="107"/>
    </location>
</feature>
<dbReference type="EMBL" id="LRBV02000008">
    <property type="status" value="NOT_ANNOTATED_CDS"/>
    <property type="molecule type" value="Genomic_DNA"/>
</dbReference>
<dbReference type="GO" id="GO:0019985">
    <property type="term" value="P:translesion synthesis"/>
    <property type="evidence" value="ECO:0007669"/>
    <property type="project" value="TreeGrafter"/>
</dbReference>
<dbReference type="Proteomes" id="UP000594261">
    <property type="component" value="Chromosome 8"/>
</dbReference>
<feature type="compositionally biased region" description="Basic and acidic residues" evidence="5">
    <location>
        <begin position="319"/>
        <end position="357"/>
    </location>
</feature>
<dbReference type="GO" id="GO:0006275">
    <property type="term" value="P:regulation of DNA replication"/>
    <property type="evidence" value="ECO:0007669"/>
    <property type="project" value="InterPro"/>
</dbReference>
<evidence type="ECO:0000256" key="2">
    <source>
        <dbReference type="ARBA" id="ARBA00023125"/>
    </source>
</evidence>
<feature type="domain" description="Proliferating cell nuclear antigen PCNA C-terminal" evidence="8">
    <location>
        <begin position="182"/>
        <end position="309"/>
    </location>
</feature>
<evidence type="ECO:0000256" key="6">
    <source>
        <dbReference type="SAM" id="Phobius"/>
    </source>
</evidence>